<dbReference type="InParanoid" id="A0A6J2YQN3"/>
<feature type="region of interest" description="Disordered" evidence="1">
    <location>
        <begin position="75"/>
        <end position="144"/>
    </location>
</feature>
<dbReference type="AlphaFoldDB" id="A0A6J2YQN3"/>
<accession>A0A6J2YQN3</accession>
<keyword evidence="3" id="KW-1185">Reference proteome</keyword>
<evidence type="ECO:0000256" key="1">
    <source>
        <dbReference type="SAM" id="MobiDB-lite"/>
    </source>
</evidence>
<dbReference type="RefSeq" id="XP_030765647.1">
    <property type="nucleotide sequence ID" value="XM_030909787.1"/>
</dbReference>
<organism evidence="3 4">
    <name type="scientific">Sitophilus oryzae</name>
    <name type="common">Rice weevil</name>
    <name type="synonym">Curculio oryzae</name>
    <dbReference type="NCBI Taxonomy" id="7048"/>
    <lineage>
        <taxon>Eukaryota</taxon>
        <taxon>Metazoa</taxon>
        <taxon>Ecdysozoa</taxon>
        <taxon>Arthropoda</taxon>
        <taxon>Hexapoda</taxon>
        <taxon>Insecta</taxon>
        <taxon>Pterygota</taxon>
        <taxon>Neoptera</taxon>
        <taxon>Endopterygota</taxon>
        <taxon>Coleoptera</taxon>
        <taxon>Polyphaga</taxon>
        <taxon>Cucujiformia</taxon>
        <taxon>Curculionidae</taxon>
        <taxon>Dryophthorinae</taxon>
        <taxon>Sitophilus</taxon>
    </lineage>
</organism>
<dbReference type="KEGG" id="soy:115889720"/>
<evidence type="ECO:0000313" key="3">
    <source>
        <dbReference type="Proteomes" id="UP000504635"/>
    </source>
</evidence>
<dbReference type="Proteomes" id="UP000504635">
    <property type="component" value="Unplaced"/>
</dbReference>
<feature type="region of interest" description="Disordered" evidence="1">
    <location>
        <begin position="8"/>
        <end position="31"/>
    </location>
</feature>
<feature type="compositionally biased region" description="Acidic residues" evidence="1">
    <location>
        <begin position="75"/>
        <end position="84"/>
    </location>
</feature>
<sequence>MLQMLEAENILESRTDQSNELTKEETTQVSISSNNQIKILSTTFDDINNQNNNQQLSYSESALMIETDREEFENFENDVEDDRDPDFIYSSSESSDEENDSPNVNATKEGRPRKGRKRKYPEQTDKSRKILKNSNSPHTSKRGTAIEKKEFLDYRCNCLDRCYEKVNQEGRKAIFEKFWQAGSYTLQNSIICSSVKENPIKRRRANGNLKRNFTRTYYLESFPVCRDLFVRTLHISTKRVNTALKKSRTLELQDSRGKHQKHFKISDIQRQEVVNHIKKIPKYKSHYRREQTDREYLPIDMTIECMYNLYKLEVNNPVSLSTYKKIFYSDFNITRKKLKKDTCNKCDTLSALSSSGNIDQYKKAEFECHLKAAKAARDMMNNDFKLAKEKAYIQTLSFDLEKTLPLPRIPTNIMFYKRQLWLYNLGIHSGKQDKSYCFLWTEGTAGRGAQEVGSCIKKFCETYLEENITDLYLWSDSCGGQNRNIKLCLLLKYILNKSSSLQSIYMKFLVSGHSFLPNDSDFGDIERALKYQQRLYTPQDYINVIKTSRKKSPFTIHTMNNDDFISSEILEKNIVNRKKDIIGEKINWLNVREIKINKNSPYSIFFKFAYDEDAYVEVDIKPKQKGKQSEVFSLNLPVLYPNGKPVSTPKLNDIKSIMHLIPEADQGFYTSLISSEEVVDDIDGYNGDLDFECQED</sequence>
<reference evidence="4" key="1">
    <citation type="submission" date="2025-08" db="UniProtKB">
        <authorList>
            <consortium name="RefSeq"/>
        </authorList>
    </citation>
    <scope>IDENTIFICATION</scope>
    <source>
        <tissue evidence="4">Gonads</tissue>
    </source>
</reference>
<dbReference type="OrthoDB" id="6611988at2759"/>
<feature type="compositionally biased region" description="Basic and acidic residues" evidence="1">
    <location>
        <begin position="11"/>
        <end position="26"/>
    </location>
</feature>
<dbReference type="PANTHER" id="PTHR10773">
    <property type="entry name" value="DNA-DIRECTED RNA POLYMERASES I, II, AND III SUBUNIT RPABC2"/>
    <property type="match status" value="1"/>
</dbReference>
<dbReference type="Pfam" id="PF25273">
    <property type="entry name" value="DUF7869"/>
    <property type="match status" value="1"/>
</dbReference>
<gene>
    <name evidence="4" type="primary">LOC115889720</name>
</gene>
<dbReference type="InterPro" id="IPR057191">
    <property type="entry name" value="DUF7869"/>
</dbReference>
<protein>
    <submittedName>
        <fullName evidence="4">Uncharacterized protein LOC115889720</fullName>
    </submittedName>
</protein>
<feature type="domain" description="DUF7869" evidence="2">
    <location>
        <begin position="432"/>
        <end position="560"/>
    </location>
</feature>
<evidence type="ECO:0000259" key="2">
    <source>
        <dbReference type="Pfam" id="PF25273"/>
    </source>
</evidence>
<evidence type="ECO:0000313" key="4">
    <source>
        <dbReference type="RefSeq" id="XP_030765647.1"/>
    </source>
</evidence>
<name>A0A6J2YQN3_SITOR</name>
<proteinExistence type="predicted"/>
<dbReference type="GeneID" id="115889720"/>
<dbReference type="PANTHER" id="PTHR10773:SF19">
    <property type="match status" value="1"/>
</dbReference>